<evidence type="ECO:0000313" key="13">
    <source>
        <dbReference type="Proteomes" id="UP001331515"/>
    </source>
</evidence>
<evidence type="ECO:0000256" key="8">
    <source>
        <dbReference type="ARBA" id="ARBA00039470"/>
    </source>
</evidence>
<reference evidence="12 13" key="1">
    <citation type="journal article" date="2023" name="Mol. Biol. Evol.">
        <title>Genomics of Secondarily Temperate Adaptation in the Only Non-Antarctic Icefish.</title>
        <authorList>
            <person name="Rivera-Colon A.G."/>
            <person name="Rayamajhi N."/>
            <person name="Minhas B.F."/>
            <person name="Madrigal G."/>
            <person name="Bilyk K.T."/>
            <person name="Yoon V."/>
            <person name="Hune M."/>
            <person name="Gregory S."/>
            <person name="Cheng C.H.C."/>
            <person name="Catchen J.M."/>
        </authorList>
    </citation>
    <scope>NUCLEOTIDE SEQUENCE [LARGE SCALE GENOMIC DNA]</scope>
    <source>
        <tissue evidence="12">White muscle</tissue>
    </source>
</reference>
<evidence type="ECO:0000259" key="11">
    <source>
        <dbReference type="Pfam" id="PF11938"/>
    </source>
</evidence>
<keyword evidence="3" id="KW-0399">Innate immunity</keyword>
<sequence length="257" mass="29095">MIIVEYLSFFCMIVSVGAAKSAGDDDWVHLPNKCEVCKFVSIEMKSAFHETGKTKEVIGRNYRFIDGKGAPPIKYVKSDLRFIEVVENVCQRLLGYNLHKERTGSNRFAKGMSETFSTLHGLVNKGVNVVMDIPFELWNETSAEVSELKKQCDVLIERYEDVIEDWYKGSQEEDLTTYLCEKHVLKGQDAACLNEEWTAKKKGDQAAIAEDKKKKKTRKKGGEGGSEGEKSLKKKKEKKAAKKKKKSKAPVEKKTEL</sequence>
<name>A0AAN8BXQ4_CHAGU</name>
<proteinExistence type="inferred from homology"/>
<keyword evidence="6" id="KW-0391">Immunity</keyword>
<evidence type="ECO:0000256" key="7">
    <source>
        <dbReference type="ARBA" id="ARBA00023186"/>
    </source>
</evidence>
<feature type="region of interest" description="Disordered" evidence="9">
    <location>
        <begin position="202"/>
        <end position="257"/>
    </location>
</feature>
<keyword evidence="4 10" id="KW-0732">Signal</keyword>
<dbReference type="GO" id="GO:0045087">
    <property type="term" value="P:innate immune response"/>
    <property type="evidence" value="ECO:0007669"/>
    <property type="project" value="UniProtKB-KW"/>
</dbReference>
<accession>A0AAN8BXQ4</accession>
<feature type="signal peptide" evidence="10">
    <location>
        <begin position="1"/>
        <end position="18"/>
    </location>
</feature>
<evidence type="ECO:0000256" key="6">
    <source>
        <dbReference type="ARBA" id="ARBA00022859"/>
    </source>
</evidence>
<comment type="similarity">
    <text evidence="2">Belongs to the canopy family.</text>
</comment>
<dbReference type="PANTHER" id="PTHR15382">
    <property type="entry name" value="CTG4A-RELATED"/>
    <property type="match status" value="1"/>
</dbReference>
<keyword evidence="5" id="KW-0256">Endoplasmic reticulum</keyword>
<evidence type="ECO:0000313" key="12">
    <source>
        <dbReference type="EMBL" id="KAK5893204.1"/>
    </source>
</evidence>
<dbReference type="Proteomes" id="UP001331515">
    <property type="component" value="Unassembled WGS sequence"/>
</dbReference>
<evidence type="ECO:0000256" key="1">
    <source>
        <dbReference type="ARBA" id="ARBA00004240"/>
    </source>
</evidence>
<evidence type="ECO:0000256" key="5">
    <source>
        <dbReference type="ARBA" id="ARBA00022824"/>
    </source>
</evidence>
<feature type="domain" description="DUF3456" evidence="11">
    <location>
        <begin position="33"/>
        <end position="183"/>
    </location>
</feature>
<feature type="compositionally biased region" description="Basic residues" evidence="9">
    <location>
        <begin position="232"/>
        <end position="248"/>
    </location>
</feature>
<keyword evidence="7" id="KW-0143">Chaperone</keyword>
<dbReference type="EMBL" id="JAURVH010001535">
    <property type="protein sequence ID" value="KAK5893204.1"/>
    <property type="molecule type" value="Genomic_DNA"/>
</dbReference>
<keyword evidence="13" id="KW-1185">Reference proteome</keyword>
<evidence type="ECO:0000256" key="3">
    <source>
        <dbReference type="ARBA" id="ARBA00022588"/>
    </source>
</evidence>
<dbReference type="InterPro" id="IPR021852">
    <property type="entry name" value="DUF3456"/>
</dbReference>
<evidence type="ECO:0000256" key="2">
    <source>
        <dbReference type="ARBA" id="ARBA00007285"/>
    </source>
</evidence>
<evidence type="ECO:0000256" key="10">
    <source>
        <dbReference type="SAM" id="SignalP"/>
    </source>
</evidence>
<organism evidence="12 13">
    <name type="scientific">Champsocephalus gunnari</name>
    <name type="common">Mackerel icefish</name>
    <dbReference type="NCBI Taxonomy" id="52237"/>
    <lineage>
        <taxon>Eukaryota</taxon>
        <taxon>Metazoa</taxon>
        <taxon>Chordata</taxon>
        <taxon>Craniata</taxon>
        <taxon>Vertebrata</taxon>
        <taxon>Euteleostomi</taxon>
        <taxon>Actinopterygii</taxon>
        <taxon>Neopterygii</taxon>
        <taxon>Teleostei</taxon>
        <taxon>Neoteleostei</taxon>
        <taxon>Acanthomorphata</taxon>
        <taxon>Eupercaria</taxon>
        <taxon>Perciformes</taxon>
        <taxon>Notothenioidei</taxon>
        <taxon>Channichthyidae</taxon>
        <taxon>Champsocephalus</taxon>
    </lineage>
</organism>
<dbReference type="Pfam" id="PF11938">
    <property type="entry name" value="DUF3456"/>
    <property type="match status" value="1"/>
</dbReference>
<feature type="compositionally biased region" description="Basic and acidic residues" evidence="9">
    <location>
        <begin position="202"/>
        <end position="212"/>
    </location>
</feature>
<protein>
    <recommendedName>
        <fullName evidence="8">Protein canopy homolog 3</fullName>
    </recommendedName>
</protein>
<evidence type="ECO:0000256" key="4">
    <source>
        <dbReference type="ARBA" id="ARBA00022729"/>
    </source>
</evidence>
<gene>
    <name evidence="12" type="ORF">CgunFtcFv8_006098</name>
</gene>
<feature type="chain" id="PRO_5043017934" description="Protein canopy homolog 3" evidence="10">
    <location>
        <begin position="19"/>
        <end position="257"/>
    </location>
</feature>
<comment type="caution">
    <text evidence="12">The sequence shown here is derived from an EMBL/GenBank/DDBJ whole genome shotgun (WGS) entry which is preliminary data.</text>
</comment>
<dbReference type="AlphaFoldDB" id="A0AAN8BXQ4"/>
<dbReference type="PANTHER" id="PTHR15382:SF2">
    <property type="entry name" value="PROTEIN CANOPY HOMOLOG 3"/>
    <property type="match status" value="1"/>
</dbReference>
<dbReference type="GO" id="GO:0005783">
    <property type="term" value="C:endoplasmic reticulum"/>
    <property type="evidence" value="ECO:0007669"/>
    <property type="project" value="UniProtKB-SubCell"/>
</dbReference>
<evidence type="ECO:0000256" key="9">
    <source>
        <dbReference type="SAM" id="MobiDB-lite"/>
    </source>
</evidence>
<comment type="subcellular location">
    <subcellularLocation>
        <location evidence="1">Endoplasmic reticulum</location>
    </subcellularLocation>
</comment>